<keyword evidence="1" id="KW-0732">Signal</keyword>
<comment type="caution">
    <text evidence="2">The sequence shown here is derived from an EMBL/GenBank/DDBJ whole genome shotgun (WGS) entry which is preliminary data.</text>
</comment>
<reference evidence="2 3" key="1">
    <citation type="submission" date="2024-05" db="EMBL/GenBank/DDBJ databases">
        <title>A draft genome resource for the thread blight pathogen Marasmius tenuissimus strain MS-2.</title>
        <authorList>
            <person name="Yulfo-Soto G.E."/>
            <person name="Baruah I.K."/>
            <person name="Amoako-Attah I."/>
            <person name="Bukari Y."/>
            <person name="Meinhardt L.W."/>
            <person name="Bailey B.A."/>
            <person name="Cohen S.P."/>
        </authorList>
    </citation>
    <scope>NUCLEOTIDE SEQUENCE [LARGE SCALE GENOMIC DNA]</scope>
    <source>
        <strain evidence="2 3">MS-2</strain>
    </source>
</reference>
<gene>
    <name evidence="2" type="ORF">AAF712_004710</name>
</gene>
<dbReference type="Proteomes" id="UP001437256">
    <property type="component" value="Unassembled WGS sequence"/>
</dbReference>
<sequence>MRLSLAPLILIGAALAAPSPERITQLLSDTSAAPNLFSTNITWTIFGGPFSGTHNYTSLMNVLSTVNDAISGTYQVDVVSVISEGIPYPQQFAWISEWEGETIISNREHLDSASADRFFGSN</sequence>
<feature type="chain" id="PRO_5046184930" evidence="1">
    <location>
        <begin position="17"/>
        <end position="122"/>
    </location>
</feature>
<dbReference type="EMBL" id="JBBXMP010000019">
    <property type="protein sequence ID" value="KAL0068323.1"/>
    <property type="molecule type" value="Genomic_DNA"/>
</dbReference>
<dbReference type="InterPro" id="IPR032710">
    <property type="entry name" value="NTF2-like_dom_sf"/>
</dbReference>
<proteinExistence type="predicted"/>
<dbReference type="SUPFAM" id="SSF54427">
    <property type="entry name" value="NTF2-like"/>
    <property type="match status" value="1"/>
</dbReference>
<evidence type="ECO:0000313" key="3">
    <source>
        <dbReference type="Proteomes" id="UP001437256"/>
    </source>
</evidence>
<keyword evidence="3" id="KW-1185">Reference proteome</keyword>
<accession>A0ABR3A3U9</accession>
<protein>
    <submittedName>
        <fullName evidence="2">Uncharacterized protein</fullName>
    </submittedName>
</protein>
<organism evidence="2 3">
    <name type="scientific">Marasmius tenuissimus</name>
    <dbReference type="NCBI Taxonomy" id="585030"/>
    <lineage>
        <taxon>Eukaryota</taxon>
        <taxon>Fungi</taxon>
        <taxon>Dikarya</taxon>
        <taxon>Basidiomycota</taxon>
        <taxon>Agaricomycotina</taxon>
        <taxon>Agaricomycetes</taxon>
        <taxon>Agaricomycetidae</taxon>
        <taxon>Agaricales</taxon>
        <taxon>Marasmiineae</taxon>
        <taxon>Marasmiaceae</taxon>
        <taxon>Marasmius</taxon>
    </lineage>
</organism>
<name>A0ABR3A3U9_9AGAR</name>
<evidence type="ECO:0000313" key="2">
    <source>
        <dbReference type="EMBL" id="KAL0068323.1"/>
    </source>
</evidence>
<feature type="signal peptide" evidence="1">
    <location>
        <begin position="1"/>
        <end position="16"/>
    </location>
</feature>
<evidence type="ECO:0000256" key="1">
    <source>
        <dbReference type="SAM" id="SignalP"/>
    </source>
</evidence>